<feature type="coiled-coil region" evidence="1">
    <location>
        <begin position="159"/>
        <end position="186"/>
    </location>
</feature>
<proteinExistence type="predicted"/>
<dbReference type="PATRIC" id="fig|1590.306.peg.661"/>
<dbReference type="Proteomes" id="UP000094892">
    <property type="component" value="Unassembled WGS sequence"/>
</dbReference>
<sequence>MAKYEKWLTPDGLVRIGGWARDGLTDEQIAHNMGISRSTLNAWKKRFSDISDTIGKGKDVVDRQVENALLKRAMGTTTTDKMYRMVHKDDDVLDMERRRFSNAWKLKHPEASKKEIDDAAIAGVKEYKRIQQTENVHEFPPDVNAAIFWLRNRKPKAYRDQSFQQLNEAQTDKAKAEARISSHKANELEGVGHVNPLLKALAKGAQQLVPKEAEDDANTDRED</sequence>
<dbReference type="Gene3D" id="1.10.10.60">
    <property type="entry name" value="Homeodomain-like"/>
    <property type="match status" value="1"/>
</dbReference>
<evidence type="ECO:0000313" key="3">
    <source>
        <dbReference type="Proteomes" id="UP000094892"/>
    </source>
</evidence>
<organism evidence="2 3">
    <name type="scientific">Lactiplantibacillus plantarum</name>
    <name type="common">Lactobacillus plantarum</name>
    <dbReference type="NCBI Taxonomy" id="1590"/>
    <lineage>
        <taxon>Bacteria</taxon>
        <taxon>Bacillati</taxon>
        <taxon>Bacillota</taxon>
        <taxon>Bacilli</taxon>
        <taxon>Lactobacillales</taxon>
        <taxon>Lactobacillaceae</taxon>
        <taxon>Lactiplantibacillus</taxon>
    </lineage>
</organism>
<comment type="caution">
    <text evidence="2">The sequence shown here is derived from an EMBL/GenBank/DDBJ whole genome shotgun (WGS) entry which is preliminary data.</text>
</comment>
<dbReference type="RefSeq" id="WP_065980398.1">
    <property type="nucleotide sequence ID" value="NZ_CP023772.1"/>
</dbReference>
<evidence type="ECO:0000256" key="1">
    <source>
        <dbReference type="SAM" id="Coils"/>
    </source>
</evidence>
<dbReference type="AlphaFoldDB" id="A0A1E3KPC4"/>
<protein>
    <recommendedName>
        <fullName evidence="4">Helix-turn-helix domain-containing protein</fullName>
    </recommendedName>
</protein>
<name>A0A1E3KPC4_LACPN</name>
<accession>A0A1E3KPC4</accession>
<evidence type="ECO:0008006" key="4">
    <source>
        <dbReference type="Google" id="ProtNLM"/>
    </source>
</evidence>
<gene>
    <name evidence="2" type="ORF">LPJSA22_00662</name>
</gene>
<evidence type="ECO:0000313" key="2">
    <source>
        <dbReference type="EMBL" id="ODO60715.1"/>
    </source>
</evidence>
<reference evidence="2 3" key="1">
    <citation type="submission" date="2016-08" db="EMBL/GenBank/DDBJ databases">
        <title>Genome sequencing of Lactobacillus plantarum JSA22, isolated from fermented soybean paste.</title>
        <authorList>
            <person name="Choi H.S."/>
        </authorList>
    </citation>
    <scope>NUCLEOTIDE SEQUENCE [LARGE SCALE GENOMIC DNA]</scope>
    <source>
        <strain evidence="2 3">JSA22</strain>
    </source>
</reference>
<keyword evidence="1" id="KW-0175">Coiled coil</keyword>
<dbReference type="EMBL" id="MCOL01000001">
    <property type="protein sequence ID" value="ODO60715.1"/>
    <property type="molecule type" value="Genomic_DNA"/>
</dbReference>